<name>A0AAU6VYK0_9VIRU</name>
<dbReference type="EMBL" id="PP179311">
    <property type="protein sequence ID" value="XAI69576.1"/>
    <property type="molecule type" value="Genomic_DNA"/>
</dbReference>
<sequence>MKIYRITTDKGCKWIECKHFVKSLVHTGEALELLRSCLPDHDGSYTKIVNLLDADIYDSLEDAVKKAKYLRSKEIGQYPTIFRIHIQDLDVEATEKAKEFCLERGLTKPYGEYDRGGNDLYPLIYKCQANGWDFLDVIQNLSKAYTGVGPVEVLLPSKAEKLLLSA</sequence>
<accession>A0AAU6VYK0</accession>
<protein>
    <submittedName>
        <fullName evidence="1">Uncharacterized protein</fullName>
    </submittedName>
</protein>
<proteinExistence type="predicted"/>
<gene>
    <name evidence="1" type="ORF">Pyxpy02_00093</name>
</gene>
<reference evidence="1" key="1">
    <citation type="journal article" date="2024" name="J. Gen. Virol.">
        <title>Novel phages of Pseudomonas syringae unveil numerous potential auxiliary metabolic genes.</title>
        <authorList>
            <person name="Feltin C."/>
            <person name="Garneau J.R."/>
            <person name="Morris C.E."/>
            <person name="Berard A."/>
            <person name="Torres-Barcelo C."/>
        </authorList>
    </citation>
    <scope>NUCLEOTIDE SEQUENCE</scope>
</reference>
<evidence type="ECO:0000313" key="1">
    <source>
        <dbReference type="EMBL" id="XAI69576.1"/>
    </source>
</evidence>
<organism evidence="1">
    <name type="scientific">Pseudomonas phage Pyxpy02</name>
    <dbReference type="NCBI Taxonomy" id="3138547"/>
    <lineage>
        <taxon>Viruses</taxon>
    </lineage>
</organism>